<accession>A0A5D6V7J6</accession>
<dbReference type="RefSeq" id="WP_149070361.1">
    <property type="nucleotide sequence ID" value="NZ_VTHL01000005.1"/>
</dbReference>
<gene>
    <name evidence="1" type="ORF">FY528_07450</name>
</gene>
<name>A0A5D6V7J6_9BACT</name>
<evidence type="ECO:0000313" key="2">
    <source>
        <dbReference type="Proteomes" id="UP000322791"/>
    </source>
</evidence>
<proteinExistence type="predicted"/>
<keyword evidence="2" id="KW-1185">Reference proteome</keyword>
<dbReference type="EMBL" id="VTHL01000005">
    <property type="protein sequence ID" value="TYZ11516.1"/>
    <property type="molecule type" value="Genomic_DNA"/>
</dbReference>
<evidence type="ECO:0000313" key="1">
    <source>
        <dbReference type="EMBL" id="TYZ11516.1"/>
    </source>
</evidence>
<sequence>MPLLRSRNIARWFIDPFSGQERSYWRAITACFLAASTFWLLNALNKVYTTRITYPLEWRYDARRYVPVQPLPREVAVNVTGRGWKLLRRSLMLDVRPAEIQLERLPSTRFVAAQQMRPSLLAAMEGLQLNYVLTDTIFVEFDRLVTRRLPLMLSPTADGAALPFVARFEPDSISFRGPSQVIARLSSPYLVHLPQAPAGSSSGSIRVPIGGPRLVTTNVQDVRVRLQPRPLVSQVISVMPALHNFPVGQPYTIRPVMLRVEVQSFAEDTPRLDMKQVRALLDFGQLRPADSTLQPLLMPTQPPVRGARLLTPLVRVSLAKHPARP</sequence>
<dbReference type="AlphaFoldDB" id="A0A5D6V7J6"/>
<organism evidence="1 2">
    <name type="scientific">Hymenobacter lutimineralis</name>
    <dbReference type="NCBI Taxonomy" id="2606448"/>
    <lineage>
        <taxon>Bacteria</taxon>
        <taxon>Pseudomonadati</taxon>
        <taxon>Bacteroidota</taxon>
        <taxon>Cytophagia</taxon>
        <taxon>Cytophagales</taxon>
        <taxon>Hymenobacteraceae</taxon>
        <taxon>Hymenobacter</taxon>
    </lineage>
</organism>
<comment type="caution">
    <text evidence="1">The sequence shown here is derived from an EMBL/GenBank/DDBJ whole genome shotgun (WGS) entry which is preliminary data.</text>
</comment>
<reference evidence="1 2" key="1">
    <citation type="submission" date="2019-08" db="EMBL/GenBank/DDBJ databases">
        <authorList>
            <person name="Seo M.-J."/>
        </authorList>
    </citation>
    <scope>NUCLEOTIDE SEQUENCE [LARGE SCALE GENOMIC DNA]</scope>
    <source>
        <strain evidence="1 2">KIGAM108</strain>
    </source>
</reference>
<dbReference type="Proteomes" id="UP000322791">
    <property type="component" value="Unassembled WGS sequence"/>
</dbReference>
<protein>
    <recommendedName>
        <fullName evidence="3">YbbR-like domain-containing protein</fullName>
    </recommendedName>
</protein>
<evidence type="ECO:0008006" key="3">
    <source>
        <dbReference type="Google" id="ProtNLM"/>
    </source>
</evidence>